<dbReference type="SUPFAM" id="SSF81383">
    <property type="entry name" value="F-box domain"/>
    <property type="match status" value="1"/>
</dbReference>
<dbReference type="InParanoid" id="A3LV48"/>
<accession>A3LV48</accession>
<dbReference type="Gene3D" id="1.20.1280.50">
    <property type="match status" value="1"/>
</dbReference>
<dbReference type="OrthoDB" id="4016968at2759"/>
<evidence type="ECO:0000313" key="3">
    <source>
        <dbReference type="Proteomes" id="UP000002258"/>
    </source>
</evidence>
<sequence>MYTFNVSEMLSLDFKQIVTVALMFFIIREINYLINNLSRILNKNQWRNISNQESSERDLPNPVFLHPNSTAEPVSFPDEIILEILEYAPQHDVLRMARVSKRFARICRMKLFKNIYVGSPTSNVLHPEYNTPFYQKYTIIKYENFLINSGSLFFTRRPIQEFVFKDPKFSTGFFDKLKSFHPQAAFYIENKPRTKSPFKTLRHNLLISDIRRLDIVPEEIDSLTSFPDSIRHLSIDFTDLQENGAALNRCRNTFAGLTSLKLKNVDSHMILALFAGEKISVRKLSLSTSNSEFGFDTIEKCFDLSTISSFELLDRNINRKNESYKQFITKLASVRSLTLSCPQSFLRDIITSFKKNTLEEISCLIDTSHDVSMSFIQGLIEDHAQSLVRISCCSSNECFILTDSGSLDKFTSIHTDRSSEYYIDMAKELHRNSDDYPKLKLFELNGVPIILDKTYGELTGITPLVPNRISQ</sequence>
<dbReference type="GeneID" id="4839687"/>
<feature type="domain" description="F-box" evidence="1">
    <location>
        <begin position="70"/>
        <end position="115"/>
    </location>
</feature>
<evidence type="ECO:0000259" key="1">
    <source>
        <dbReference type="PROSITE" id="PS50181"/>
    </source>
</evidence>
<organism evidence="2 3">
    <name type="scientific">Scheffersomyces stipitis (strain ATCC 58785 / CBS 6054 / NBRC 10063 / NRRL Y-11545)</name>
    <name type="common">Yeast</name>
    <name type="synonym">Pichia stipitis</name>
    <dbReference type="NCBI Taxonomy" id="322104"/>
    <lineage>
        <taxon>Eukaryota</taxon>
        <taxon>Fungi</taxon>
        <taxon>Dikarya</taxon>
        <taxon>Ascomycota</taxon>
        <taxon>Saccharomycotina</taxon>
        <taxon>Pichiomycetes</taxon>
        <taxon>Debaryomycetaceae</taxon>
        <taxon>Scheffersomyces</taxon>
    </lineage>
</organism>
<dbReference type="Proteomes" id="UP000002258">
    <property type="component" value="Chromosome 5"/>
</dbReference>
<dbReference type="CDD" id="cd09917">
    <property type="entry name" value="F-box_SF"/>
    <property type="match status" value="1"/>
</dbReference>
<dbReference type="InterPro" id="IPR001810">
    <property type="entry name" value="F-box_dom"/>
</dbReference>
<reference evidence="2 3" key="1">
    <citation type="journal article" date="2007" name="Nat. Biotechnol.">
        <title>Genome sequence of the lignocellulose-bioconverting and xylose-fermenting yeast Pichia stipitis.</title>
        <authorList>
            <person name="Jeffries T.W."/>
            <person name="Grigoriev I.V."/>
            <person name="Grimwood J."/>
            <person name="Laplaza J.M."/>
            <person name="Aerts A."/>
            <person name="Salamov A."/>
            <person name="Schmutz J."/>
            <person name="Lindquist E."/>
            <person name="Dehal P."/>
            <person name="Shapiro H."/>
            <person name="Jin Y.S."/>
            <person name="Passoth V."/>
            <person name="Richardson P.M."/>
        </authorList>
    </citation>
    <scope>NUCLEOTIDE SEQUENCE [LARGE SCALE GENOMIC DNA]</scope>
    <source>
        <strain evidence="3">ATCC 58785 / CBS 6054 / NBRC 10063 / NRRL Y-11545</strain>
    </source>
</reference>
<name>A3LV48_PICST</name>
<dbReference type="KEGG" id="pic:PICST_31994"/>
<dbReference type="InterPro" id="IPR036047">
    <property type="entry name" value="F-box-like_dom_sf"/>
</dbReference>
<gene>
    <name evidence="2" type="ORF">PICST_31994</name>
</gene>
<proteinExistence type="predicted"/>
<dbReference type="Pfam" id="PF12937">
    <property type="entry name" value="F-box-like"/>
    <property type="match status" value="1"/>
</dbReference>
<dbReference type="EMBL" id="CP000499">
    <property type="protein sequence ID" value="ABN66713.2"/>
    <property type="molecule type" value="Genomic_DNA"/>
</dbReference>
<dbReference type="HOGENOM" id="CLU_580196_0_0_1"/>
<dbReference type="RefSeq" id="XP_001384742.2">
    <property type="nucleotide sequence ID" value="XM_001384705.1"/>
</dbReference>
<keyword evidence="3" id="KW-1185">Reference proteome</keyword>
<protein>
    <recommendedName>
        <fullName evidence="1">F-box domain-containing protein</fullName>
    </recommendedName>
</protein>
<evidence type="ECO:0000313" key="2">
    <source>
        <dbReference type="EMBL" id="ABN66713.2"/>
    </source>
</evidence>
<dbReference type="AlphaFoldDB" id="A3LV48"/>
<dbReference type="OMA" id="IDIRNIF"/>
<dbReference type="PROSITE" id="PS50181">
    <property type="entry name" value="FBOX"/>
    <property type="match status" value="1"/>
</dbReference>
<dbReference type="eggNOG" id="ENOG502T63J">
    <property type="taxonomic scope" value="Eukaryota"/>
</dbReference>
<dbReference type="SMART" id="SM00256">
    <property type="entry name" value="FBOX"/>
    <property type="match status" value="1"/>
</dbReference>